<dbReference type="PANTHER" id="PTHR45431:SF3">
    <property type="entry name" value="RHODANESE-LIKE DOMAIN-CONTAINING PROTEIN 15, CHLOROPLASTIC"/>
    <property type="match status" value="1"/>
</dbReference>
<organism evidence="3 4">
    <name type="scientific">Arthrobacter parietis</name>
    <dbReference type="NCBI Taxonomy" id="271434"/>
    <lineage>
        <taxon>Bacteria</taxon>
        <taxon>Bacillati</taxon>
        <taxon>Actinomycetota</taxon>
        <taxon>Actinomycetes</taxon>
        <taxon>Micrococcales</taxon>
        <taxon>Micrococcaceae</taxon>
        <taxon>Arthrobacter</taxon>
    </lineage>
</organism>
<feature type="region of interest" description="Disordered" evidence="1">
    <location>
        <begin position="137"/>
        <end position="177"/>
    </location>
</feature>
<dbReference type="InterPro" id="IPR001763">
    <property type="entry name" value="Rhodanese-like_dom"/>
</dbReference>
<dbReference type="RefSeq" id="WP_277357374.1">
    <property type="nucleotide sequence ID" value="NZ_BAAAON010000001.1"/>
</dbReference>
<proteinExistence type="predicted"/>
<name>A0ABN3ANV4_9MICC</name>
<dbReference type="InterPro" id="IPR036873">
    <property type="entry name" value="Rhodanese-like_dom_sf"/>
</dbReference>
<dbReference type="Gene3D" id="3.40.250.10">
    <property type="entry name" value="Rhodanese-like domain"/>
    <property type="match status" value="1"/>
</dbReference>
<feature type="domain" description="Rhodanese" evidence="2">
    <location>
        <begin position="32"/>
        <end position="136"/>
    </location>
</feature>
<evidence type="ECO:0000313" key="4">
    <source>
        <dbReference type="Proteomes" id="UP001500974"/>
    </source>
</evidence>
<dbReference type="Pfam" id="PF00581">
    <property type="entry name" value="Rhodanese"/>
    <property type="match status" value="1"/>
</dbReference>
<evidence type="ECO:0000313" key="3">
    <source>
        <dbReference type="EMBL" id="GAA2172876.1"/>
    </source>
</evidence>
<feature type="region of interest" description="Disordered" evidence="1">
    <location>
        <begin position="1"/>
        <end position="21"/>
    </location>
</feature>
<sequence>MALHSNPHPPANSRPGNGYAGNITARDAVERVSKGAVLVDVRTVEEWRSVGVPDLTDAGTVPLFLEWTRSDGSRNVSFLNQLNGLKGRELLFLCRSGVRSVAAAQNATAAGHTAYNVLHGFEADGGWRSSGLATTVHAEEAPESTDTTDHATTTGQTAITERTGAARSATDRGDARE</sequence>
<keyword evidence="4" id="KW-1185">Reference proteome</keyword>
<dbReference type="SMART" id="SM00450">
    <property type="entry name" value="RHOD"/>
    <property type="match status" value="1"/>
</dbReference>
<dbReference type="Proteomes" id="UP001500974">
    <property type="component" value="Unassembled WGS sequence"/>
</dbReference>
<dbReference type="InterPro" id="IPR052367">
    <property type="entry name" value="Thiosulfate_ST/Rhodanese-like"/>
</dbReference>
<accession>A0ABN3ANV4</accession>
<gene>
    <name evidence="3" type="ORF">GCM10009784_05060</name>
</gene>
<dbReference type="PROSITE" id="PS50206">
    <property type="entry name" value="RHODANESE_3"/>
    <property type="match status" value="1"/>
</dbReference>
<dbReference type="EMBL" id="BAAAON010000001">
    <property type="protein sequence ID" value="GAA2172876.1"/>
    <property type="molecule type" value="Genomic_DNA"/>
</dbReference>
<dbReference type="SUPFAM" id="SSF52821">
    <property type="entry name" value="Rhodanese/Cell cycle control phosphatase"/>
    <property type="match status" value="1"/>
</dbReference>
<dbReference type="PANTHER" id="PTHR45431">
    <property type="entry name" value="RHODANESE-LIKE DOMAIN-CONTAINING PROTEIN 15, CHLOROPLASTIC"/>
    <property type="match status" value="1"/>
</dbReference>
<evidence type="ECO:0000259" key="2">
    <source>
        <dbReference type="PROSITE" id="PS50206"/>
    </source>
</evidence>
<comment type="caution">
    <text evidence="3">The sequence shown here is derived from an EMBL/GenBank/DDBJ whole genome shotgun (WGS) entry which is preliminary data.</text>
</comment>
<protein>
    <recommendedName>
        <fullName evidence="2">Rhodanese domain-containing protein</fullName>
    </recommendedName>
</protein>
<evidence type="ECO:0000256" key="1">
    <source>
        <dbReference type="SAM" id="MobiDB-lite"/>
    </source>
</evidence>
<reference evidence="3 4" key="1">
    <citation type="journal article" date="2019" name="Int. J. Syst. Evol. Microbiol.">
        <title>The Global Catalogue of Microorganisms (GCM) 10K type strain sequencing project: providing services to taxonomists for standard genome sequencing and annotation.</title>
        <authorList>
            <consortium name="The Broad Institute Genomics Platform"/>
            <consortium name="The Broad Institute Genome Sequencing Center for Infectious Disease"/>
            <person name="Wu L."/>
            <person name="Ma J."/>
        </authorList>
    </citation>
    <scope>NUCLEOTIDE SEQUENCE [LARGE SCALE GENOMIC DNA]</scope>
    <source>
        <strain evidence="3 4">JCM 14917</strain>
    </source>
</reference>
<feature type="compositionally biased region" description="Low complexity" evidence="1">
    <location>
        <begin position="150"/>
        <end position="163"/>
    </location>
</feature>